<evidence type="ECO:0000313" key="4">
    <source>
        <dbReference type="Proteomes" id="UP000076738"/>
    </source>
</evidence>
<feature type="domain" description="Protein CPL1-like" evidence="2">
    <location>
        <begin position="171"/>
        <end position="218"/>
    </location>
</feature>
<dbReference type="EMBL" id="KV417301">
    <property type="protein sequence ID" value="KZO93530.1"/>
    <property type="molecule type" value="Genomic_DNA"/>
</dbReference>
<organism evidence="3 4">
    <name type="scientific">Calocera viscosa (strain TUFC12733)</name>
    <dbReference type="NCBI Taxonomy" id="1330018"/>
    <lineage>
        <taxon>Eukaryota</taxon>
        <taxon>Fungi</taxon>
        <taxon>Dikarya</taxon>
        <taxon>Basidiomycota</taxon>
        <taxon>Agaricomycotina</taxon>
        <taxon>Dacrymycetes</taxon>
        <taxon>Dacrymycetales</taxon>
        <taxon>Dacrymycetaceae</taxon>
        <taxon>Calocera</taxon>
    </lineage>
</organism>
<dbReference type="AlphaFoldDB" id="A0A167JFB9"/>
<reference evidence="3 4" key="1">
    <citation type="journal article" date="2016" name="Mol. Biol. Evol.">
        <title>Comparative Genomics of Early-Diverging Mushroom-Forming Fungi Provides Insights into the Origins of Lignocellulose Decay Capabilities.</title>
        <authorList>
            <person name="Nagy L.G."/>
            <person name="Riley R."/>
            <person name="Tritt A."/>
            <person name="Adam C."/>
            <person name="Daum C."/>
            <person name="Floudas D."/>
            <person name="Sun H."/>
            <person name="Yadav J.S."/>
            <person name="Pangilinan J."/>
            <person name="Larsson K.H."/>
            <person name="Matsuura K."/>
            <person name="Barry K."/>
            <person name="Labutti K."/>
            <person name="Kuo R."/>
            <person name="Ohm R.A."/>
            <person name="Bhattacharya S.S."/>
            <person name="Shirouzu T."/>
            <person name="Yoshinaga Y."/>
            <person name="Martin F.M."/>
            <person name="Grigoriev I.V."/>
            <person name="Hibbett D.S."/>
        </authorList>
    </citation>
    <scope>NUCLEOTIDE SEQUENCE [LARGE SCALE GENOMIC DNA]</scope>
    <source>
        <strain evidence="3 4">TUFC12733</strain>
    </source>
</reference>
<accession>A0A167JFB9</accession>
<evidence type="ECO:0000313" key="3">
    <source>
        <dbReference type="EMBL" id="KZO93530.1"/>
    </source>
</evidence>
<keyword evidence="1" id="KW-0732">Signal</keyword>
<keyword evidence="4" id="KW-1185">Reference proteome</keyword>
<evidence type="ECO:0000259" key="2">
    <source>
        <dbReference type="Pfam" id="PF21671"/>
    </source>
</evidence>
<proteinExistence type="predicted"/>
<feature type="chain" id="PRO_5007888798" description="Protein CPL1-like domain-containing protein" evidence="1">
    <location>
        <begin position="26"/>
        <end position="242"/>
    </location>
</feature>
<protein>
    <recommendedName>
        <fullName evidence="2">Protein CPL1-like domain-containing protein</fullName>
    </recommendedName>
</protein>
<dbReference type="InterPro" id="IPR048661">
    <property type="entry name" value="CPL1-like"/>
</dbReference>
<dbReference type="Pfam" id="PF21671">
    <property type="entry name" value="CPL1-like"/>
    <property type="match status" value="1"/>
</dbReference>
<feature type="signal peptide" evidence="1">
    <location>
        <begin position="1"/>
        <end position="25"/>
    </location>
</feature>
<gene>
    <name evidence="3" type="ORF">CALVIDRAFT_251124</name>
</gene>
<sequence length="242" mass="25017">MMAAFHVFAALLALICLSFLRPVLGQDPAGAAAAGLTPCTSSAICVAHYSANTNCAPDGYCGDTGAACASTANCWDRCGSDGICGGAGAACNTDDNDDYSSFKCFSGYTCTGTFIKDGRKASMTGICVWSGPTGSQRKRRSDMPPPGGMLGRPLCESLMETACMENGRSVCTDLRSDFMNCGGCGNDCGEVEGADVVGCVRGKCAVDTCRTGWTLRGSACIRTGAKVQLQNNRIGVRTNPLL</sequence>
<evidence type="ECO:0000256" key="1">
    <source>
        <dbReference type="SAM" id="SignalP"/>
    </source>
</evidence>
<dbReference type="OrthoDB" id="439917at2759"/>
<name>A0A167JFB9_CALVF</name>
<dbReference type="Proteomes" id="UP000076738">
    <property type="component" value="Unassembled WGS sequence"/>
</dbReference>